<dbReference type="PROSITE" id="PS50088">
    <property type="entry name" value="ANK_REPEAT"/>
    <property type="match status" value="2"/>
</dbReference>
<dbReference type="InterPro" id="IPR036770">
    <property type="entry name" value="Ankyrin_rpt-contain_sf"/>
</dbReference>
<protein>
    <submittedName>
        <fullName evidence="4">Ankyrin repeats (3 copies)</fullName>
    </submittedName>
</protein>
<keyword evidence="5" id="KW-1185">Reference proteome</keyword>
<keyword evidence="1" id="KW-0677">Repeat</keyword>
<dbReference type="InterPro" id="IPR002110">
    <property type="entry name" value="Ankyrin_rpt"/>
</dbReference>
<feature type="repeat" description="ANK" evidence="3">
    <location>
        <begin position="65"/>
        <end position="97"/>
    </location>
</feature>
<organism evidence="4 5">
    <name type="scientific">Gimesia panareensis</name>
    <dbReference type="NCBI Taxonomy" id="2527978"/>
    <lineage>
        <taxon>Bacteria</taxon>
        <taxon>Pseudomonadati</taxon>
        <taxon>Planctomycetota</taxon>
        <taxon>Planctomycetia</taxon>
        <taxon>Planctomycetales</taxon>
        <taxon>Planctomycetaceae</taxon>
        <taxon>Gimesia</taxon>
    </lineage>
</organism>
<dbReference type="Proteomes" id="UP000315647">
    <property type="component" value="Chromosome"/>
</dbReference>
<sequence length="170" mass="18880">MNLRDAVETDNYELVKSVLAQSSEPGQEELSAALTASVDCEDLRIIQLLIEHGADINFRSKESPDRYPPLLWAVEEGRPDVIQLLAAYGADLNIQSSVGNTALHLALDIEMVTASEWIEPPEMEISKLLYDSGADPTIRNQKGISCIGMVRERNFPEALALFLKRYPEHG</sequence>
<feature type="repeat" description="ANK" evidence="3">
    <location>
        <begin position="29"/>
        <end position="61"/>
    </location>
</feature>
<evidence type="ECO:0000256" key="3">
    <source>
        <dbReference type="PROSITE-ProRule" id="PRU00023"/>
    </source>
</evidence>
<dbReference type="Pfam" id="PF12796">
    <property type="entry name" value="Ank_2"/>
    <property type="match status" value="1"/>
</dbReference>
<dbReference type="PANTHER" id="PTHR24198:SF165">
    <property type="entry name" value="ANKYRIN REPEAT-CONTAINING PROTEIN-RELATED"/>
    <property type="match status" value="1"/>
</dbReference>
<dbReference type="SMART" id="SM00248">
    <property type="entry name" value="ANK"/>
    <property type="match status" value="3"/>
</dbReference>
<evidence type="ECO:0000256" key="1">
    <source>
        <dbReference type="ARBA" id="ARBA00022737"/>
    </source>
</evidence>
<name>A0A517QEX7_9PLAN</name>
<proteinExistence type="predicted"/>
<keyword evidence="2 3" id="KW-0040">ANK repeat</keyword>
<evidence type="ECO:0000256" key="2">
    <source>
        <dbReference type="ARBA" id="ARBA00023043"/>
    </source>
</evidence>
<dbReference type="PROSITE" id="PS50297">
    <property type="entry name" value="ANK_REP_REGION"/>
    <property type="match status" value="1"/>
</dbReference>
<dbReference type="RefSeq" id="WP_145452079.1">
    <property type="nucleotide sequence ID" value="NZ_CP037421.1"/>
</dbReference>
<dbReference type="SUPFAM" id="SSF48403">
    <property type="entry name" value="Ankyrin repeat"/>
    <property type="match status" value="1"/>
</dbReference>
<reference evidence="4 5" key="1">
    <citation type="submission" date="2019-03" db="EMBL/GenBank/DDBJ databases">
        <title>Deep-cultivation of Planctomycetes and their phenomic and genomic characterization uncovers novel biology.</title>
        <authorList>
            <person name="Wiegand S."/>
            <person name="Jogler M."/>
            <person name="Boedeker C."/>
            <person name="Pinto D."/>
            <person name="Vollmers J."/>
            <person name="Rivas-Marin E."/>
            <person name="Kohn T."/>
            <person name="Peeters S.H."/>
            <person name="Heuer A."/>
            <person name="Rast P."/>
            <person name="Oberbeckmann S."/>
            <person name="Bunk B."/>
            <person name="Jeske O."/>
            <person name="Meyerdierks A."/>
            <person name="Storesund J.E."/>
            <person name="Kallscheuer N."/>
            <person name="Luecker S."/>
            <person name="Lage O.M."/>
            <person name="Pohl T."/>
            <person name="Merkel B.J."/>
            <person name="Hornburger P."/>
            <person name="Mueller R.-W."/>
            <person name="Bruemmer F."/>
            <person name="Labrenz M."/>
            <person name="Spormann A.M."/>
            <person name="Op den Camp H."/>
            <person name="Overmann J."/>
            <person name="Amann R."/>
            <person name="Jetten M.S.M."/>
            <person name="Mascher T."/>
            <person name="Medema M.H."/>
            <person name="Devos D.P."/>
            <person name="Kaster A.-K."/>
            <person name="Ovreas L."/>
            <person name="Rohde M."/>
            <person name="Galperin M.Y."/>
            <person name="Jogler C."/>
        </authorList>
    </citation>
    <scope>NUCLEOTIDE SEQUENCE [LARGE SCALE GENOMIC DNA]</scope>
    <source>
        <strain evidence="4 5">Enr10</strain>
    </source>
</reference>
<dbReference type="EMBL" id="CP037421">
    <property type="protein sequence ID" value="QDT30164.1"/>
    <property type="molecule type" value="Genomic_DNA"/>
</dbReference>
<evidence type="ECO:0000313" key="4">
    <source>
        <dbReference type="EMBL" id="QDT30164.1"/>
    </source>
</evidence>
<accession>A0A517QEX7</accession>
<dbReference type="Gene3D" id="1.25.40.20">
    <property type="entry name" value="Ankyrin repeat-containing domain"/>
    <property type="match status" value="1"/>
</dbReference>
<gene>
    <name evidence="4" type="ORF">Enr10x_55240</name>
</gene>
<evidence type="ECO:0000313" key="5">
    <source>
        <dbReference type="Proteomes" id="UP000315647"/>
    </source>
</evidence>
<dbReference type="PANTHER" id="PTHR24198">
    <property type="entry name" value="ANKYRIN REPEAT AND PROTEIN KINASE DOMAIN-CONTAINING PROTEIN"/>
    <property type="match status" value="1"/>
</dbReference>
<dbReference type="AlphaFoldDB" id="A0A517QEX7"/>
<dbReference type="Pfam" id="PF00023">
    <property type="entry name" value="Ank"/>
    <property type="match status" value="1"/>
</dbReference>